<comment type="caution">
    <text evidence="1">The sequence shown here is derived from an EMBL/GenBank/DDBJ whole genome shotgun (WGS) entry which is preliminary data.</text>
</comment>
<proteinExistence type="predicted"/>
<sequence length="169" mass="19107">MCKYLVAISSVHASTDDCALSHGRKRNLALSTSKISNFEVWRLTSKYNNCGLKNRVEKVENRICTAACQQRFATPYEFGRLVFCGCFHQPNGSIRDPPVSIDLLSHVNSADSSSVAVSTDLKPSLWKQPHLFVPPCVKEWLNPWGPYHHRFTTPCEFGRLVFCGCFQRP</sequence>
<dbReference type="Proteomes" id="UP000499080">
    <property type="component" value="Unassembled WGS sequence"/>
</dbReference>
<dbReference type="AlphaFoldDB" id="A0A4Y2KZW1"/>
<dbReference type="EMBL" id="BGPR01005208">
    <property type="protein sequence ID" value="GBN07921.1"/>
    <property type="molecule type" value="Genomic_DNA"/>
</dbReference>
<evidence type="ECO:0000313" key="2">
    <source>
        <dbReference type="Proteomes" id="UP000499080"/>
    </source>
</evidence>
<keyword evidence="2" id="KW-1185">Reference proteome</keyword>
<protein>
    <submittedName>
        <fullName evidence="1">Uncharacterized protein</fullName>
    </submittedName>
</protein>
<evidence type="ECO:0000313" key="1">
    <source>
        <dbReference type="EMBL" id="GBN07921.1"/>
    </source>
</evidence>
<name>A0A4Y2KZW1_ARAVE</name>
<reference evidence="1 2" key="1">
    <citation type="journal article" date="2019" name="Sci. Rep.">
        <title>Orb-weaving spider Araneus ventricosus genome elucidates the spidroin gene catalogue.</title>
        <authorList>
            <person name="Kono N."/>
            <person name="Nakamura H."/>
            <person name="Ohtoshi R."/>
            <person name="Moran D.A.P."/>
            <person name="Shinohara A."/>
            <person name="Yoshida Y."/>
            <person name="Fujiwara M."/>
            <person name="Mori M."/>
            <person name="Tomita M."/>
            <person name="Arakawa K."/>
        </authorList>
    </citation>
    <scope>NUCLEOTIDE SEQUENCE [LARGE SCALE GENOMIC DNA]</scope>
</reference>
<organism evidence="1 2">
    <name type="scientific">Araneus ventricosus</name>
    <name type="common">Orbweaver spider</name>
    <name type="synonym">Epeira ventricosa</name>
    <dbReference type="NCBI Taxonomy" id="182803"/>
    <lineage>
        <taxon>Eukaryota</taxon>
        <taxon>Metazoa</taxon>
        <taxon>Ecdysozoa</taxon>
        <taxon>Arthropoda</taxon>
        <taxon>Chelicerata</taxon>
        <taxon>Arachnida</taxon>
        <taxon>Araneae</taxon>
        <taxon>Araneomorphae</taxon>
        <taxon>Entelegynae</taxon>
        <taxon>Araneoidea</taxon>
        <taxon>Araneidae</taxon>
        <taxon>Araneus</taxon>
    </lineage>
</organism>
<accession>A0A4Y2KZW1</accession>
<gene>
    <name evidence="1" type="ORF">AVEN_116451_1</name>
</gene>